<comment type="caution">
    <text evidence="3">The sequence shown here is derived from an EMBL/GenBank/DDBJ whole genome shotgun (WGS) entry which is preliminary data.</text>
</comment>
<keyword evidence="2" id="KW-0732">Signal</keyword>
<dbReference type="AlphaFoldDB" id="A0AAV9UYZ7"/>
<feature type="signal peptide" evidence="2">
    <location>
        <begin position="1"/>
        <end position="21"/>
    </location>
</feature>
<feature type="region of interest" description="Disordered" evidence="1">
    <location>
        <begin position="25"/>
        <end position="120"/>
    </location>
</feature>
<proteinExistence type="predicted"/>
<evidence type="ECO:0000256" key="1">
    <source>
        <dbReference type="SAM" id="MobiDB-lite"/>
    </source>
</evidence>
<organism evidence="3 4">
    <name type="scientific">Orbilia blumenaviensis</name>
    <dbReference type="NCBI Taxonomy" id="1796055"/>
    <lineage>
        <taxon>Eukaryota</taxon>
        <taxon>Fungi</taxon>
        <taxon>Dikarya</taxon>
        <taxon>Ascomycota</taxon>
        <taxon>Pezizomycotina</taxon>
        <taxon>Orbiliomycetes</taxon>
        <taxon>Orbiliales</taxon>
        <taxon>Orbiliaceae</taxon>
        <taxon>Orbilia</taxon>
    </lineage>
</organism>
<feature type="compositionally biased region" description="Acidic residues" evidence="1">
    <location>
        <begin position="34"/>
        <end position="47"/>
    </location>
</feature>
<evidence type="ECO:0000313" key="3">
    <source>
        <dbReference type="EMBL" id="KAK6352343.1"/>
    </source>
</evidence>
<dbReference type="Proteomes" id="UP001373714">
    <property type="component" value="Unassembled WGS sequence"/>
</dbReference>
<evidence type="ECO:0000256" key="2">
    <source>
        <dbReference type="SAM" id="SignalP"/>
    </source>
</evidence>
<feature type="chain" id="PRO_5043575323" evidence="2">
    <location>
        <begin position="22"/>
        <end position="304"/>
    </location>
</feature>
<name>A0AAV9UYZ7_9PEZI</name>
<sequence length="304" mass="32444">MKARFFAAALLAFLYASPVLGVALASPYPRPQDEEVTVDSPDGEVVDINEAPPEANSQDQPPQDQEKPAETPQGEENKPAGEENKPMDTGSDSQPKDQAGTDGEATTLPEISGVTTNLGDNGESAIVQAQSPGADAEDTSKAVAEGANAQNNVGQLANTIAEAEDVVAKGTDIFEMMVTFTGPRGKLESNIGKLPQTNGRLDKLNVCQDSTMAWVDKERRENVTLSMGKTERLGTDALAFRDAACESRIDVGDVWPAEEVKFSDGDRVPFYYKLLGLTEGQLFGLEPLSDGTYLPRLTPDPPAE</sequence>
<accession>A0AAV9UYZ7</accession>
<dbReference type="EMBL" id="JAVHNS010000006">
    <property type="protein sequence ID" value="KAK6352343.1"/>
    <property type="molecule type" value="Genomic_DNA"/>
</dbReference>
<keyword evidence="4" id="KW-1185">Reference proteome</keyword>
<reference evidence="3 4" key="1">
    <citation type="submission" date="2019-10" db="EMBL/GenBank/DDBJ databases">
        <authorList>
            <person name="Palmer J.M."/>
        </authorList>
    </citation>
    <scope>NUCLEOTIDE SEQUENCE [LARGE SCALE GENOMIC DNA]</scope>
    <source>
        <strain evidence="3 4">TWF730</strain>
    </source>
</reference>
<gene>
    <name evidence="3" type="ORF">TWF730_009173</name>
</gene>
<feature type="compositionally biased region" description="Basic and acidic residues" evidence="1">
    <location>
        <begin position="64"/>
        <end position="86"/>
    </location>
</feature>
<protein>
    <submittedName>
        <fullName evidence="3">Uncharacterized protein</fullName>
    </submittedName>
</protein>
<evidence type="ECO:0000313" key="4">
    <source>
        <dbReference type="Proteomes" id="UP001373714"/>
    </source>
</evidence>